<dbReference type="GeneID" id="101864389"/>
<evidence type="ECO:0000256" key="2">
    <source>
        <dbReference type="ARBA" id="ARBA00022884"/>
    </source>
</evidence>
<keyword evidence="1" id="KW-0677">Repeat</keyword>
<reference evidence="7" key="1">
    <citation type="submission" date="2025-08" db="UniProtKB">
        <authorList>
            <consortium name="RefSeq"/>
        </authorList>
    </citation>
    <scope>IDENTIFICATION</scope>
</reference>
<protein>
    <submittedName>
        <fullName evidence="7">Nucleolin isoform X1</fullName>
    </submittedName>
</protein>
<dbReference type="Gene3D" id="3.30.70.330">
    <property type="match status" value="3"/>
</dbReference>
<dbReference type="Pfam" id="PF00076">
    <property type="entry name" value="RRM_1"/>
    <property type="match status" value="3"/>
</dbReference>
<feature type="region of interest" description="Disordered" evidence="4">
    <location>
        <begin position="521"/>
        <end position="585"/>
    </location>
</feature>
<evidence type="ECO:0000256" key="3">
    <source>
        <dbReference type="PROSITE-ProRule" id="PRU00176"/>
    </source>
</evidence>
<dbReference type="PROSITE" id="PS50102">
    <property type="entry name" value="RRM"/>
    <property type="match status" value="3"/>
</dbReference>
<dbReference type="SUPFAM" id="SSF54928">
    <property type="entry name" value="RNA-binding domain, RBD"/>
    <property type="match status" value="3"/>
</dbReference>
<feature type="region of interest" description="Disordered" evidence="4">
    <location>
        <begin position="242"/>
        <end position="333"/>
    </location>
</feature>
<dbReference type="InterPro" id="IPR000504">
    <property type="entry name" value="RRM_dom"/>
</dbReference>
<dbReference type="RefSeq" id="XP_005098511.1">
    <property type="nucleotide sequence ID" value="XM_005098454.3"/>
</dbReference>
<feature type="compositionally biased region" description="Low complexity" evidence="4">
    <location>
        <begin position="312"/>
        <end position="324"/>
    </location>
</feature>
<dbReference type="PANTHER" id="PTHR23236">
    <property type="entry name" value="EUKARYOTIC TRANSLATION INITIATION FACTOR 4B/4H"/>
    <property type="match status" value="1"/>
</dbReference>
<accession>A0ABM0JPI4</accession>
<name>A0ABM0JPI4_APLCA</name>
<keyword evidence="2 3" id="KW-0694">RNA-binding</keyword>
<proteinExistence type="predicted"/>
<feature type="compositionally biased region" description="Basic and acidic residues" evidence="4">
    <location>
        <begin position="575"/>
        <end position="585"/>
    </location>
</feature>
<dbReference type="SMART" id="SM00360">
    <property type="entry name" value="RRM"/>
    <property type="match status" value="3"/>
</dbReference>
<sequence>MPKKATKKQTVAQPAGKKGKKAPAKAPPPEESSSEEDDSSEEEEQVVQVKTKKAMPAKPVKKTESSDEDTSEEEDDDDAVPETNGTKVVAADDDDSSDDDEEAEQPAKGKGATKRKGTVAPVLVSKKQKVIAAKEESEEDEDSDDDDDSEEDDEDQSAKANKRKMTKQAAKEPAKKKQKAKDEDSDDEDEEEDSDDEEGSDDEDQPAEKAKPAAKKQKLNDSQTDVEETITLFIGGLAADSTEEEVQEFLSENGIEVSSVRKPPKKRNAFVDLQDSNDLDKALALSGSSYNGSDITVDKAKPRQPRNDQQQFGGNKSFNSSFGGNEDDRDSRTLFVKGLPDDVTQDSLGTVFESASDIRIPQKDGYPKGFAFVEFSDASAMEEAMTEKQGAKLSGRSLYLDYMGSKSNFKANRGDRGGRGDRRGGRGFGDRSFNDRHSNSGARGETKVLFIKNLSYDTDESSLRGVFEGALSARIPTFPDSGKSKGFAFVEFGSPDEAASAYDTMAGETIDGRQVRIDFAAEKSGGGGGGGGGRGGRDFGRGFGRGRGRGGDRGRGRGGSRGGFNKARGGIVQGEGKKKTFDDSD</sequence>
<dbReference type="InterPro" id="IPR035979">
    <property type="entry name" value="RBD_domain_sf"/>
</dbReference>
<feature type="compositionally biased region" description="Acidic residues" evidence="4">
    <location>
        <begin position="66"/>
        <end position="80"/>
    </location>
</feature>
<evidence type="ECO:0000313" key="6">
    <source>
        <dbReference type="Proteomes" id="UP000694888"/>
    </source>
</evidence>
<evidence type="ECO:0000256" key="4">
    <source>
        <dbReference type="SAM" id="MobiDB-lite"/>
    </source>
</evidence>
<feature type="domain" description="RRM" evidence="5">
    <location>
        <begin position="447"/>
        <end position="522"/>
    </location>
</feature>
<dbReference type="PANTHER" id="PTHR23236:SF119">
    <property type="entry name" value="NUCLEAR RNA-BINDING PROTEIN SART-3"/>
    <property type="match status" value="1"/>
</dbReference>
<evidence type="ECO:0000259" key="5">
    <source>
        <dbReference type="PROSITE" id="PS50102"/>
    </source>
</evidence>
<feature type="domain" description="RRM" evidence="5">
    <location>
        <begin position="230"/>
        <end position="302"/>
    </location>
</feature>
<feature type="domain" description="RRM" evidence="5">
    <location>
        <begin position="332"/>
        <end position="405"/>
    </location>
</feature>
<feature type="compositionally biased region" description="Acidic residues" evidence="4">
    <location>
        <begin position="32"/>
        <end position="45"/>
    </location>
</feature>
<gene>
    <name evidence="7" type="primary">LOC101864389</name>
</gene>
<dbReference type="Proteomes" id="UP000694888">
    <property type="component" value="Unplaced"/>
</dbReference>
<feature type="region of interest" description="Disordered" evidence="4">
    <location>
        <begin position="406"/>
        <end position="441"/>
    </location>
</feature>
<keyword evidence="6" id="KW-1185">Reference proteome</keyword>
<organism evidence="6 7">
    <name type="scientific">Aplysia californica</name>
    <name type="common">California sea hare</name>
    <dbReference type="NCBI Taxonomy" id="6500"/>
    <lineage>
        <taxon>Eukaryota</taxon>
        <taxon>Metazoa</taxon>
        <taxon>Spiralia</taxon>
        <taxon>Lophotrochozoa</taxon>
        <taxon>Mollusca</taxon>
        <taxon>Gastropoda</taxon>
        <taxon>Heterobranchia</taxon>
        <taxon>Euthyneura</taxon>
        <taxon>Tectipleura</taxon>
        <taxon>Aplysiida</taxon>
        <taxon>Aplysioidea</taxon>
        <taxon>Aplysiidae</taxon>
        <taxon>Aplysia</taxon>
    </lineage>
</organism>
<feature type="region of interest" description="Disordered" evidence="4">
    <location>
        <begin position="1"/>
        <end position="225"/>
    </location>
</feature>
<feature type="compositionally biased region" description="Acidic residues" evidence="4">
    <location>
        <begin position="91"/>
        <end position="104"/>
    </location>
</feature>
<dbReference type="InterPro" id="IPR012677">
    <property type="entry name" value="Nucleotide-bd_a/b_plait_sf"/>
</dbReference>
<feature type="compositionally biased region" description="Gly residues" evidence="4">
    <location>
        <begin position="524"/>
        <end position="534"/>
    </location>
</feature>
<evidence type="ECO:0000256" key="1">
    <source>
        <dbReference type="ARBA" id="ARBA00022737"/>
    </source>
</evidence>
<feature type="compositionally biased region" description="Acidic residues" evidence="4">
    <location>
        <begin position="183"/>
        <end position="205"/>
    </location>
</feature>
<evidence type="ECO:0000313" key="7">
    <source>
        <dbReference type="RefSeq" id="XP_005098511.1"/>
    </source>
</evidence>
<feature type="compositionally biased region" description="Basic and acidic residues" evidence="4">
    <location>
        <begin position="412"/>
        <end position="438"/>
    </location>
</feature>
<feature type="compositionally biased region" description="Acidic residues" evidence="4">
    <location>
        <begin position="136"/>
        <end position="155"/>
    </location>
</feature>